<dbReference type="PANTHER" id="PTHR48312">
    <property type="match status" value="1"/>
</dbReference>
<accession>A0A381WP38</accession>
<dbReference type="SUPFAM" id="SSF52540">
    <property type="entry name" value="P-loop containing nucleoside triphosphate hydrolases"/>
    <property type="match status" value="1"/>
</dbReference>
<dbReference type="InterPro" id="IPR027417">
    <property type="entry name" value="P-loop_NTPase"/>
</dbReference>
<sequence length="254" mass="29397">VHKILVLWATPRSTGTAFEWMMRQRGDMTCFHEPFGEWWYEGDGALWPRLTPDSPRKPGLNFEKVWSILKQAAIKGPVFSKDFAHYIENYWTDAFLDYFNHSFLVRDAAKVVTSVQKRWPDVHLKELGYLEQRRLFDRLADQRGKAPPLIDSDDLLDDPTGIVKAYCEAVGIPFIEKALTWEPGANVQQYSWYDGGSWHGKLKGSTGLMRQKPGHTDISVASDRAKELYDLVLPHYQHLYTHRLRSISSSERQQ</sequence>
<evidence type="ECO:0000313" key="1">
    <source>
        <dbReference type="EMBL" id="SVA53968.1"/>
    </source>
</evidence>
<protein>
    <recommendedName>
        <fullName evidence="2">Sulfotransferase domain-containing protein</fullName>
    </recommendedName>
</protein>
<gene>
    <name evidence="1" type="ORF">METZ01_LOCUS106822</name>
</gene>
<reference evidence="1" key="1">
    <citation type="submission" date="2018-05" db="EMBL/GenBank/DDBJ databases">
        <authorList>
            <person name="Lanie J.A."/>
            <person name="Ng W.-L."/>
            <person name="Kazmierczak K.M."/>
            <person name="Andrzejewski T.M."/>
            <person name="Davidsen T.M."/>
            <person name="Wayne K.J."/>
            <person name="Tettelin H."/>
            <person name="Glass J.I."/>
            <person name="Rusch D."/>
            <person name="Podicherti R."/>
            <person name="Tsui H.-C.T."/>
            <person name="Winkler M.E."/>
        </authorList>
    </citation>
    <scope>NUCLEOTIDE SEQUENCE</scope>
</reference>
<proteinExistence type="predicted"/>
<evidence type="ECO:0008006" key="2">
    <source>
        <dbReference type="Google" id="ProtNLM"/>
    </source>
</evidence>
<dbReference type="Gene3D" id="3.40.50.300">
    <property type="entry name" value="P-loop containing nucleotide triphosphate hydrolases"/>
    <property type="match status" value="1"/>
</dbReference>
<name>A0A381WP38_9ZZZZ</name>
<feature type="non-terminal residue" evidence="1">
    <location>
        <position position="1"/>
    </location>
</feature>
<dbReference type="PANTHER" id="PTHR48312:SF1">
    <property type="entry name" value="SULFOTRANSFERASE"/>
    <property type="match status" value="1"/>
</dbReference>
<organism evidence="1">
    <name type="scientific">marine metagenome</name>
    <dbReference type="NCBI Taxonomy" id="408172"/>
    <lineage>
        <taxon>unclassified sequences</taxon>
        <taxon>metagenomes</taxon>
        <taxon>ecological metagenomes</taxon>
    </lineage>
</organism>
<dbReference type="EMBL" id="UINC01012346">
    <property type="protein sequence ID" value="SVA53968.1"/>
    <property type="molecule type" value="Genomic_DNA"/>
</dbReference>
<dbReference type="AlphaFoldDB" id="A0A381WP38"/>
<dbReference type="Pfam" id="PF19798">
    <property type="entry name" value="Sulfotransfer_5"/>
    <property type="match status" value="1"/>
</dbReference>